<evidence type="ECO:0000256" key="1">
    <source>
        <dbReference type="SAM" id="SignalP"/>
    </source>
</evidence>
<protein>
    <submittedName>
        <fullName evidence="2">Uncharacterized protein</fullName>
    </submittedName>
</protein>
<keyword evidence="1" id="KW-0732">Signal</keyword>
<evidence type="ECO:0000313" key="2">
    <source>
        <dbReference type="EMBL" id="SFJ43633.1"/>
    </source>
</evidence>
<accession>A0A1I3RAK3</accession>
<organism evidence="2 3">
    <name type="scientific">Olleya namhaensis</name>
    <dbReference type="NCBI Taxonomy" id="1144750"/>
    <lineage>
        <taxon>Bacteria</taxon>
        <taxon>Pseudomonadati</taxon>
        <taxon>Bacteroidota</taxon>
        <taxon>Flavobacteriia</taxon>
        <taxon>Flavobacteriales</taxon>
        <taxon>Flavobacteriaceae</taxon>
    </lineage>
</organism>
<dbReference type="Proteomes" id="UP000199559">
    <property type="component" value="Unassembled WGS sequence"/>
</dbReference>
<reference evidence="3" key="1">
    <citation type="submission" date="2016-10" db="EMBL/GenBank/DDBJ databases">
        <authorList>
            <person name="Varghese N."/>
            <person name="Submissions S."/>
        </authorList>
    </citation>
    <scope>NUCLEOTIDE SEQUENCE [LARGE SCALE GENOMIC DNA]</scope>
    <source>
        <strain evidence="3">DSM 28881</strain>
    </source>
</reference>
<proteinExistence type="predicted"/>
<evidence type="ECO:0000313" key="3">
    <source>
        <dbReference type="Proteomes" id="UP000199559"/>
    </source>
</evidence>
<dbReference type="STRING" id="1144750.SAMN05443431_107220"/>
<sequence length="47" mass="5197">MKTKKYVIAMAIFGGVLFTAQATNLIDLNGQQTTEVDKRKIRIPSGE</sequence>
<name>A0A1I3RAK3_9FLAO</name>
<dbReference type="AlphaFoldDB" id="A0A1I3RAK3"/>
<feature type="signal peptide" evidence="1">
    <location>
        <begin position="1"/>
        <end position="22"/>
    </location>
</feature>
<gene>
    <name evidence="2" type="ORF">SAMN05443431_107220</name>
</gene>
<keyword evidence="3" id="KW-1185">Reference proteome</keyword>
<feature type="chain" id="PRO_5011699038" evidence="1">
    <location>
        <begin position="23"/>
        <end position="47"/>
    </location>
</feature>
<dbReference type="EMBL" id="FORM01000007">
    <property type="protein sequence ID" value="SFJ43633.1"/>
    <property type="molecule type" value="Genomic_DNA"/>
</dbReference>
<dbReference type="RefSeq" id="WP_177183536.1">
    <property type="nucleotide sequence ID" value="NZ_CANLBQ010000008.1"/>
</dbReference>